<dbReference type="PANTHER" id="PTHR43806">
    <property type="entry name" value="PEPTIDASE S8"/>
    <property type="match status" value="1"/>
</dbReference>
<dbReference type="InterPro" id="IPR034193">
    <property type="entry name" value="PCSK9_ProteinaseK-like"/>
</dbReference>
<evidence type="ECO:0000256" key="4">
    <source>
        <dbReference type="ARBA" id="ARBA00022825"/>
    </source>
</evidence>
<evidence type="ECO:0000259" key="6">
    <source>
        <dbReference type="Pfam" id="PF00082"/>
    </source>
</evidence>
<dbReference type="PROSITE" id="PS51892">
    <property type="entry name" value="SUBTILASE"/>
    <property type="match status" value="1"/>
</dbReference>
<dbReference type="InterPro" id="IPR010259">
    <property type="entry name" value="S8pro/Inhibitor_I9"/>
</dbReference>
<accession>A0A6J7S0Z6</accession>
<dbReference type="AlphaFoldDB" id="A0A6J7S0Z6"/>
<dbReference type="FunFam" id="3.40.50.200:FF:000014">
    <property type="entry name" value="Proteinase K"/>
    <property type="match status" value="1"/>
</dbReference>
<dbReference type="SUPFAM" id="SSF52743">
    <property type="entry name" value="Subtilisin-like"/>
    <property type="match status" value="1"/>
</dbReference>
<evidence type="ECO:0000313" key="8">
    <source>
        <dbReference type="EMBL" id="CAB5034512.1"/>
    </source>
</evidence>
<feature type="region of interest" description="Disordered" evidence="5">
    <location>
        <begin position="550"/>
        <end position="588"/>
    </location>
</feature>
<dbReference type="Gene3D" id="3.40.50.200">
    <property type="entry name" value="Peptidase S8/S53 domain"/>
    <property type="match status" value="1"/>
</dbReference>
<dbReference type="PROSITE" id="PS00138">
    <property type="entry name" value="SUBTILASE_SER"/>
    <property type="match status" value="1"/>
</dbReference>
<dbReference type="GO" id="GO:0006508">
    <property type="term" value="P:proteolysis"/>
    <property type="evidence" value="ECO:0007669"/>
    <property type="project" value="UniProtKB-KW"/>
</dbReference>
<dbReference type="InterPro" id="IPR023828">
    <property type="entry name" value="Peptidase_S8_Ser-AS"/>
</dbReference>
<dbReference type="InterPro" id="IPR022398">
    <property type="entry name" value="Peptidase_S8_His-AS"/>
</dbReference>
<dbReference type="GO" id="GO:0005615">
    <property type="term" value="C:extracellular space"/>
    <property type="evidence" value="ECO:0007669"/>
    <property type="project" value="TreeGrafter"/>
</dbReference>
<proteinExistence type="inferred from homology"/>
<dbReference type="Gene3D" id="3.30.70.80">
    <property type="entry name" value="Peptidase S8 propeptide/proteinase inhibitor I9"/>
    <property type="match status" value="1"/>
</dbReference>
<dbReference type="InterPro" id="IPR015500">
    <property type="entry name" value="Peptidase_S8_subtilisin-rel"/>
</dbReference>
<dbReference type="PRINTS" id="PR00723">
    <property type="entry name" value="SUBTILISIN"/>
</dbReference>
<protein>
    <submittedName>
        <fullName evidence="8">Unannotated protein</fullName>
    </submittedName>
</protein>
<dbReference type="InterPro" id="IPR023827">
    <property type="entry name" value="Peptidase_S8_Asp-AS"/>
</dbReference>
<keyword evidence="2" id="KW-0645">Protease</keyword>
<dbReference type="GO" id="GO:0004252">
    <property type="term" value="F:serine-type endopeptidase activity"/>
    <property type="evidence" value="ECO:0007669"/>
    <property type="project" value="InterPro"/>
</dbReference>
<feature type="domain" description="Peptidase S8/S53" evidence="6">
    <location>
        <begin position="155"/>
        <end position="388"/>
    </location>
</feature>
<evidence type="ECO:0000256" key="3">
    <source>
        <dbReference type="ARBA" id="ARBA00022801"/>
    </source>
</evidence>
<dbReference type="CDD" id="cd04077">
    <property type="entry name" value="Peptidases_S8_PCSK9_ProteinaseK_like"/>
    <property type="match status" value="1"/>
</dbReference>
<gene>
    <name evidence="8" type="ORF">UFOPK4175_00684</name>
</gene>
<reference evidence="8" key="1">
    <citation type="submission" date="2020-05" db="EMBL/GenBank/DDBJ databases">
        <authorList>
            <person name="Chiriac C."/>
            <person name="Salcher M."/>
            <person name="Ghai R."/>
            <person name="Kavagutti S V."/>
        </authorList>
    </citation>
    <scope>NUCLEOTIDE SEQUENCE</scope>
</reference>
<dbReference type="Pfam" id="PF05922">
    <property type="entry name" value="Inhibitor_I9"/>
    <property type="match status" value="1"/>
</dbReference>
<feature type="compositionally biased region" description="Pro residues" evidence="5">
    <location>
        <begin position="556"/>
        <end position="582"/>
    </location>
</feature>
<sequence length="954" mass="95660">MSEPETSAAIVTVKPQGGVTAQRWFAAAAASLIGFAMMLMLTASANATGASNDYIVLYESGAGLSQKVAREEARGNDVQDVFRSAAKGYVASLDSADVARLRAQDGVLLVERDKPVEALSAGPRSGLASSWGLDRIDQRTLPLNSQISTSQNGFGVTAYIIDTGVLATHTQFGGRVTVGYDAIGDGQNTNDCNGHGTHVAGTIGGSTYGVAPEASLVAVRVLNCSGSGSTSGVIAGIDWATANHVAGVPAVANMSLGGGLSAALNTATQNAIADGITFAVAAGNENANACNSSPASTPNALTVGATSSNDARASYSNYGSCVDIFAPGSGITSSWSSSPTATNTISGTSMASPHVAGAAALLLSANPSSTPAQVAAAMGNAATTGAVADAGVGSPNRLLFTGDSATPNPTPEPTPTPPPPAPANDNFGSATNLTSLATVSGTTVAATHETGEPAHVNSASRSAASTWYSWTATETGTLALSTQGSSFDTLLAIYTGSSVSGLTAVTGNDDNGAGGVWSSVNFPVTAGATYRFAVDGYAGAVGMTSLAGTFTATNPTPTPPTPTPPTPTPPTPTPPTPTPPSAPVNDNFASAETLSSLGDTAGTTVAATHEPSEPSHVNSALGSSASIWYLWTATEDGSLDLKTQGSSYDTLLAIYEGDALAALTMKAANDDVSTGLWSRVTLDVTAGTTYKIAVDGYGGRSGTTLVSGAFTARRPTPPPAPTPPPPPPAPVAPDTTITEWPGTSTTNTRPIFSFTSNADGSSFECQMEGRDWVACASPFQPAAALADGFHSFAVRATSTDALTDETPASVAFTVQAPAPAPSDPPTLTPGVLTPASTTLSVLGRTATLSISCIPASAASSGSRSRAAANDGPCSGRLRLTIGHGSSQRTVNIAAAATSNVAFPIDARTARTVNAGTAVRATLRIYQGTNARSVTVTLRKLSASARSRLLGQARK</sequence>
<feature type="domain" description="Inhibitor I9" evidence="7">
    <location>
        <begin position="68"/>
        <end position="117"/>
    </location>
</feature>
<feature type="region of interest" description="Disordered" evidence="5">
    <location>
        <begin position="393"/>
        <end position="431"/>
    </location>
</feature>
<keyword evidence="4" id="KW-0720">Serine protease</keyword>
<dbReference type="Pfam" id="PF00082">
    <property type="entry name" value="Peptidase_S8"/>
    <property type="match status" value="1"/>
</dbReference>
<dbReference type="PROSITE" id="PS00136">
    <property type="entry name" value="SUBTILASE_ASP"/>
    <property type="match status" value="1"/>
</dbReference>
<dbReference type="InterPro" id="IPR050131">
    <property type="entry name" value="Peptidase_S8_subtilisin-like"/>
</dbReference>
<dbReference type="PROSITE" id="PS00137">
    <property type="entry name" value="SUBTILASE_HIS"/>
    <property type="match status" value="1"/>
</dbReference>
<evidence type="ECO:0000256" key="5">
    <source>
        <dbReference type="SAM" id="MobiDB-lite"/>
    </source>
</evidence>
<keyword evidence="3" id="KW-0378">Hydrolase</keyword>
<evidence type="ECO:0000256" key="1">
    <source>
        <dbReference type="ARBA" id="ARBA00011073"/>
    </source>
</evidence>
<feature type="compositionally biased region" description="Pro residues" evidence="5">
    <location>
        <begin position="715"/>
        <end position="731"/>
    </location>
</feature>
<organism evidence="8">
    <name type="scientific">freshwater metagenome</name>
    <dbReference type="NCBI Taxonomy" id="449393"/>
    <lineage>
        <taxon>unclassified sequences</taxon>
        <taxon>metagenomes</taxon>
        <taxon>ecological metagenomes</taxon>
    </lineage>
</organism>
<evidence type="ECO:0000259" key="7">
    <source>
        <dbReference type="Pfam" id="PF05922"/>
    </source>
</evidence>
<comment type="similarity">
    <text evidence="1">Belongs to the peptidase S8 family.</text>
</comment>
<name>A0A6J7S0Z6_9ZZZZ</name>
<dbReference type="InterPro" id="IPR000209">
    <property type="entry name" value="Peptidase_S8/S53_dom"/>
</dbReference>
<feature type="region of interest" description="Disordered" evidence="5">
    <location>
        <begin position="711"/>
        <end position="734"/>
    </location>
</feature>
<dbReference type="SUPFAM" id="SSF54897">
    <property type="entry name" value="Protease propeptides/inhibitors"/>
    <property type="match status" value="1"/>
</dbReference>
<evidence type="ECO:0000256" key="2">
    <source>
        <dbReference type="ARBA" id="ARBA00022670"/>
    </source>
</evidence>
<dbReference type="InterPro" id="IPR036852">
    <property type="entry name" value="Peptidase_S8/S53_dom_sf"/>
</dbReference>
<dbReference type="EMBL" id="CAFBPX010000105">
    <property type="protein sequence ID" value="CAB5034512.1"/>
    <property type="molecule type" value="Genomic_DNA"/>
</dbReference>
<dbReference type="PANTHER" id="PTHR43806:SF11">
    <property type="entry name" value="CEREVISIN-RELATED"/>
    <property type="match status" value="1"/>
</dbReference>
<feature type="compositionally biased region" description="Pro residues" evidence="5">
    <location>
        <begin position="408"/>
        <end position="422"/>
    </location>
</feature>
<dbReference type="InterPro" id="IPR037045">
    <property type="entry name" value="S8pro/Inhibitor_I9_sf"/>
</dbReference>